<dbReference type="InterPro" id="IPR013106">
    <property type="entry name" value="Ig_V-set"/>
</dbReference>
<dbReference type="Gene3D" id="2.60.40.10">
    <property type="entry name" value="Immunoglobulins"/>
    <property type="match status" value="2"/>
</dbReference>
<proteinExistence type="predicted"/>
<dbReference type="Pfam" id="PF07686">
    <property type="entry name" value="V-set"/>
    <property type="match status" value="1"/>
</dbReference>
<dbReference type="GO" id="GO:0032589">
    <property type="term" value="C:neuron projection membrane"/>
    <property type="evidence" value="ECO:0007669"/>
    <property type="project" value="TreeGrafter"/>
</dbReference>
<gene>
    <name evidence="2" type="primary">LAC_4</name>
    <name evidence="2" type="ORF">g.7595</name>
</gene>
<dbReference type="InterPro" id="IPR013151">
    <property type="entry name" value="Immunoglobulin_dom"/>
</dbReference>
<dbReference type="SMART" id="SM00409">
    <property type="entry name" value="IG"/>
    <property type="match status" value="2"/>
</dbReference>
<dbReference type="SUPFAM" id="SSF48726">
    <property type="entry name" value="Immunoglobulin"/>
    <property type="match status" value="2"/>
</dbReference>
<dbReference type="InterPro" id="IPR007110">
    <property type="entry name" value="Ig-like_dom"/>
</dbReference>
<dbReference type="PROSITE" id="PS50835">
    <property type="entry name" value="IG_LIKE"/>
    <property type="match status" value="2"/>
</dbReference>
<dbReference type="CDD" id="cd00096">
    <property type="entry name" value="Ig"/>
    <property type="match status" value="1"/>
</dbReference>
<dbReference type="AlphaFoldDB" id="A0A0A1XHJ8"/>
<evidence type="ECO:0000313" key="2">
    <source>
        <dbReference type="EMBL" id="JAD10819.1"/>
    </source>
</evidence>
<dbReference type="SMART" id="SM00408">
    <property type="entry name" value="IGc2"/>
    <property type="match status" value="2"/>
</dbReference>
<dbReference type="InterPro" id="IPR003598">
    <property type="entry name" value="Ig_sub2"/>
</dbReference>
<feature type="domain" description="Ig-like" evidence="1">
    <location>
        <begin position="338"/>
        <end position="437"/>
    </location>
</feature>
<feature type="domain" description="Ig-like" evidence="1">
    <location>
        <begin position="235"/>
        <end position="332"/>
    </location>
</feature>
<dbReference type="InterPro" id="IPR013783">
    <property type="entry name" value="Ig-like_fold"/>
</dbReference>
<evidence type="ECO:0000259" key="1">
    <source>
        <dbReference type="PROSITE" id="PS50835"/>
    </source>
</evidence>
<dbReference type="FunFam" id="2.60.40.10:FF:001026">
    <property type="entry name" value="Uncharacterized protein, isoform B"/>
    <property type="match status" value="1"/>
</dbReference>
<dbReference type="PANTHER" id="PTHR23279">
    <property type="entry name" value="DEFECTIVE PROBOSCIS EXTENSION RESPONSE DPR -RELATED"/>
    <property type="match status" value="1"/>
</dbReference>
<accession>A0A0A1XHJ8</accession>
<dbReference type="PANTHER" id="PTHR23279:SF21">
    <property type="entry name" value="DEFECTIVE PROBOSCIS EXTENSION RESPONSE 11, ISOFORM B-RELATED"/>
    <property type="match status" value="1"/>
</dbReference>
<organism evidence="2">
    <name type="scientific">Zeugodacus cucurbitae</name>
    <name type="common">Melon fruit fly</name>
    <name type="synonym">Bactrocera cucurbitae</name>
    <dbReference type="NCBI Taxonomy" id="28588"/>
    <lineage>
        <taxon>Eukaryota</taxon>
        <taxon>Metazoa</taxon>
        <taxon>Ecdysozoa</taxon>
        <taxon>Arthropoda</taxon>
        <taxon>Hexapoda</taxon>
        <taxon>Insecta</taxon>
        <taxon>Pterygota</taxon>
        <taxon>Neoptera</taxon>
        <taxon>Endopterygota</taxon>
        <taxon>Diptera</taxon>
        <taxon>Brachycera</taxon>
        <taxon>Muscomorpha</taxon>
        <taxon>Tephritoidea</taxon>
        <taxon>Tephritidae</taxon>
        <taxon>Zeugodacus</taxon>
        <taxon>Zeugodacus</taxon>
    </lineage>
</organism>
<dbReference type="InterPro" id="IPR036179">
    <property type="entry name" value="Ig-like_dom_sf"/>
</dbReference>
<name>A0A0A1XHJ8_ZEUCU</name>
<protein>
    <submittedName>
        <fullName evidence="2">Lachesin</fullName>
    </submittedName>
</protein>
<dbReference type="Pfam" id="PF00047">
    <property type="entry name" value="ig"/>
    <property type="match status" value="1"/>
</dbReference>
<dbReference type="EMBL" id="GBXI01003473">
    <property type="protein sequence ID" value="JAD10819.1"/>
    <property type="molecule type" value="Transcribed_RNA"/>
</dbReference>
<reference evidence="2" key="1">
    <citation type="submission" date="2014-11" db="EMBL/GenBank/DDBJ databases">
        <authorList>
            <person name="Geib S."/>
        </authorList>
    </citation>
    <scope>NUCLEOTIDE SEQUENCE</scope>
</reference>
<dbReference type="GO" id="GO:0050808">
    <property type="term" value="P:synapse organization"/>
    <property type="evidence" value="ECO:0007669"/>
    <property type="project" value="TreeGrafter"/>
</dbReference>
<dbReference type="InterPro" id="IPR037448">
    <property type="entry name" value="Zig-8"/>
</dbReference>
<reference evidence="2" key="2">
    <citation type="journal article" date="2015" name="Gigascience">
        <title>Reconstructing a comprehensive transcriptome assembly of a white-pupal translocated strain of the pest fruit fly Bactrocera cucurbitae.</title>
        <authorList>
            <person name="Sim S.B."/>
            <person name="Calla B."/>
            <person name="Hall B."/>
            <person name="DeRego T."/>
            <person name="Geib S.M."/>
        </authorList>
    </citation>
    <scope>NUCLEOTIDE SEQUENCE</scope>
</reference>
<sequence>MEEVKGPKNKKDSVFVSYIYCSCSMTINKRRTYDNCFNNICNPTNHLQIKKDNNLCKNISIATNWQYVLAFLLSSALVLGADSMMTQSRHTTIPSPEISKTRVAQHSATTQTTFPHETTTVQLISTVKYSLAPIIEDSVQTFYAPPTSTSTVALQSIPISLSSTVASTQHSSSPDALAKGFSIPTFLSPLPSFSIAELSEYSSPTTSSKILTSSKNTENQDQLNIDGYQQNNRRPNSSMTTKNITVQLGNHAYLPCNMPRMLNKPISWLRLRDGHILSVDQAAFISDRRFQSIFHGQSNNTCSLQIKYVQKSDEGWYECQVSTEPKMSAKMYLGVVVPHTELIGDRNRFVKTGSRVVLHCIVRDTLEPPAYIIWFRDKTQITNENELGWYTEIDRAIFGNVDSSRNTIGSLIIPYVRKQDSDTYTCEPSNSASVSVQLHVLSGEYSASAIMSVANSHRINKSIFTSHLFFLLFLAIRNA</sequence>
<dbReference type="InterPro" id="IPR003599">
    <property type="entry name" value="Ig_sub"/>
</dbReference>